<comment type="similarity">
    <text evidence="2 5">Belongs to the acyl-CoA dehydrogenase family.</text>
</comment>
<feature type="domain" description="Acyl-CoA oxidase/dehydrogenase middle" evidence="8">
    <location>
        <begin position="188"/>
        <end position="283"/>
    </location>
</feature>
<dbReference type="InterPro" id="IPR041504">
    <property type="entry name" value="AidB_N"/>
</dbReference>
<dbReference type="GO" id="GO:0003995">
    <property type="term" value="F:acyl-CoA dehydrogenase activity"/>
    <property type="evidence" value="ECO:0007669"/>
    <property type="project" value="InterPro"/>
</dbReference>
<evidence type="ECO:0000259" key="9">
    <source>
        <dbReference type="Pfam" id="PF18158"/>
    </source>
</evidence>
<feature type="domain" description="Acyl-CoA dehydrogenase/oxidase C-terminal" evidence="7">
    <location>
        <begin position="294"/>
        <end position="450"/>
    </location>
</feature>
<protein>
    <submittedName>
        <fullName evidence="10">Acyl-CoA dehydrogenase AidB</fullName>
        <ecNumber evidence="10">1.3.99.-</ecNumber>
    </submittedName>
</protein>
<dbReference type="KEGG" id="parq:DSM112329_01426"/>
<dbReference type="InterPro" id="IPR036250">
    <property type="entry name" value="AcylCo_DH-like_C"/>
</dbReference>
<name>A0AAU7ASC0_9ACTN</name>
<dbReference type="Gene3D" id="6.10.250.600">
    <property type="match status" value="1"/>
</dbReference>
<dbReference type="Gene3D" id="2.40.110.20">
    <property type="match status" value="1"/>
</dbReference>
<dbReference type="PROSITE" id="PS00073">
    <property type="entry name" value="ACYL_COA_DH_2"/>
    <property type="match status" value="1"/>
</dbReference>
<dbReference type="PROSITE" id="PS00072">
    <property type="entry name" value="ACYL_COA_DH_1"/>
    <property type="match status" value="1"/>
</dbReference>
<dbReference type="PANTHER" id="PTHR42707:SF3">
    <property type="entry name" value="ACYL-COA DEHYDROGENASE AIDB-RELATED"/>
    <property type="match status" value="1"/>
</dbReference>
<feature type="compositionally biased region" description="Polar residues" evidence="6">
    <location>
        <begin position="1"/>
        <end position="18"/>
    </location>
</feature>
<evidence type="ECO:0000259" key="7">
    <source>
        <dbReference type="Pfam" id="PF00441"/>
    </source>
</evidence>
<dbReference type="Pfam" id="PF18158">
    <property type="entry name" value="AidB_N"/>
    <property type="match status" value="1"/>
</dbReference>
<evidence type="ECO:0000259" key="8">
    <source>
        <dbReference type="Pfam" id="PF02770"/>
    </source>
</evidence>
<dbReference type="InterPro" id="IPR009075">
    <property type="entry name" value="AcylCo_DH/oxidase_C"/>
</dbReference>
<evidence type="ECO:0000256" key="3">
    <source>
        <dbReference type="ARBA" id="ARBA00022630"/>
    </source>
</evidence>
<accession>A0AAU7ASC0</accession>
<dbReference type="RefSeq" id="WP_354701120.1">
    <property type="nucleotide sequence ID" value="NZ_CP114014.1"/>
</dbReference>
<keyword evidence="4 5" id="KW-0274">FAD</keyword>
<keyword evidence="3 5" id="KW-0285">Flavoprotein</keyword>
<evidence type="ECO:0000313" key="10">
    <source>
        <dbReference type="EMBL" id="XAY04591.1"/>
    </source>
</evidence>
<gene>
    <name evidence="10" type="primary">aidB_2</name>
    <name evidence="10" type="ORF">DSM112329_01426</name>
</gene>
<dbReference type="InterPro" id="IPR052904">
    <property type="entry name" value="Acyl-CoA_dehydrogenase-like"/>
</dbReference>
<dbReference type="SUPFAM" id="SSF56645">
    <property type="entry name" value="Acyl-CoA dehydrogenase NM domain-like"/>
    <property type="match status" value="1"/>
</dbReference>
<comment type="cofactor">
    <cofactor evidence="1 5">
        <name>FAD</name>
        <dbReference type="ChEBI" id="CHEBI:57692"/>
    </cofactor>
</comment>
<dbReference type="Pfam" id="PF00441">
    <property type="entry name" value="Acyl-CoA_dh_1"/>
    <property type="match status" value="1"/>
</dbReference>
<feature type="region of interest" description="Disordered" evidence="6">
    <location>
        <begin position="1"/>
        <end position="24"/>
    </location>
</feature>
<dbReference type="EC" id="1.3.99.-" evidence="10"/>
<proteinExistence type="inferred from homology"/>
<dbReference type="InterPro" id="IPR006089">
    <property type="entry name" value="Acyl-CoA_DH_CS"/>
</dbReference>
<evidence type="ECO:0000256" key="4">
    <source>
        <dbReference type="ARBA" id="ARBA00022827"/>
    </source>
</evidence>
<dbReference type="AlphaFoldDB" id="A0AAU7ASC0"/>
<dbReference type="Gene3D" id="1.20.140.10">
    <property type="entry name" value="Butyryl-CoA Dehydrogenase, subunit A, domain 3"/>
    <property type="match status" value="1"/>
</dbReference>
<keyword evidence="5 10" id="KW-0560">Oxidoreductase</keyword>
<dbReference type="SUPFAM" id="SSF47203">
    <property type="entry name" value="Acyl-CoA dehydrogenase C-terminal domain-like"/>
    <property type="match status" value="1"/>
</dbReference>
<dbReference type="InterPro" id="IPR006091">
    <property type="entry name" value="Acyl-CoA_Oxase/DH_mid-dom"/>
</dbReference>
<feature type="domain" description="Adaptive response protein AidB N-terminal" evidence="9">
    <location>
        <begin position="18"/>
        <end position="172"/>
    </location>
</feature>
<organism evidence="10">
    <name type="scientific">Paraconexibacter sp. AEG42_29</name>
    <dbReference type="NCBI Taxonomy" id="2997339"/>
    <lineage>
        <taxon>Bacteria</taxon>
        <taxon>Bacillati</taxon>
        <taxon>Actinomycetota</taxon>
        <taxon>Thermoleophilia</taxon>
        <taxon>Solirubrobacterales</taxon>
        <taxon>Paraconexibacteraceae</taxon>
        <taxon>Paraconexibacter</taxon>
    </lineage>
</organism>
<dbReference type="EMBL" id="CP114014">
    <property type="protein sequence ID" value="XAY04591.1"/>
    <property type="molecule type" value="Genomic_DNA"/>
</dbReference>
<sequence>MSTIDAPRSTASNRGATNTPPPLQDFDVIGDDPALVEGLHAFGAQARAEECSRVGRRLGSAALLEAGFAANERPPVHVPYDRGGVRSDTIQFVPAWDDVMQLAVEAGVAGGVWADMAPAPQVTRAAKFIGVAQVEAGSTCPLAMTYASVPALRLTPAVAQRWESLVTSGYHDTRPLPSGQKTGALIGMALTEKQGGSDVRANTTVAEPAAGEGDGWYRVTGEKWFVSAVHSDAMFVLAQTPEGVSCLLVPRRLDDDPANGWTIDRLKDKLGNRSNPTAEVRFDGSLAQLVGEPGRGVRAIMAMIGGTRQDCVLGSTAVMRTGTIEAIHWATHRQAFGRRLAEQPAMTAVLADLALESEAATWSALRLAHATQGATDGDAAAAAFRRLAGPVLKFWICKRAPLHAAEALECQGGYGYVEESRLPRTYREAPLMSVWEGSGNVQALDVLRAMQREPDCVDAFLGELDLAAGANHRLDAAVAQLRDLVRAGVDEAGARDLTSRMARCLQATLLVRFAPPYVADAFCAARLEDTGVLGCLPRGIDAGAIVARHRVHA</sequence>
<evidence type="ECO:0000256" key="1">
    <source>
        <dbReference type="ARBA" id="ARBA00001974"/>
    </source>
</evidence>
<dbReference type="InterPro" id="IPR009100">
    <property type="entry name" value="AcylCoA_DH/oxidase_NM_dom_sf"/>
</dbReference>
<reference evidence="10" key="1">
    <citation type="submission" date="2022-12" db="EMBL/GenBank/DDBJ databases">
        <title>Paraconexibacter alkalitolerans sp. nov. and Baekduia alba sp. nov., isolated from soil and emended description of the genera Paraconexibacter (Chun et al., 2020) and Baekduia (An et al., 2020).</title>
        <authorList>
            <person name="Vieira S."/>
            <person name="Huber K.J."/>
            <person name="Geppert A."/>
            <person name="Wolf J."/>
            <person name="Neumann-Schaal M."/>
            <person name="Muesken M."/>
            <person name="Overmann J."/>
        </authorList>
    </citation>
    <scope>NUCLEOTIDE SEQUENCE</scope>
    <source>
        <strain evidence="10">AEG42_29</strain>
    </source>
</reference>
<evidence type="ECO:0000256" key="2">
    <source>
        <dbReference type="ARBA" id="ARBA00009347"/>
    </source>
</evidence>
<evidence type="ECO:0000256" key="5">
    <source>
        <dbReference type="RuleBase" id="RU362125"/>
    </source>
</evidence>
<dbReference type="Pfam" id="PF02770">
    <property type="entry name" value="Acyl-CoA_dh_M"/>
    <property type="match status" value="1"/>
</dbReference>
<dbReference type="PANTHER" id="PTHR42707">
    <property type="entry name" value="ACYL-COA DEHYDROGENASE"/>
    <property type="match status" value="1"/>
</dbReference>
<evidence type="ECO:0000256" key="6">
    <source>
        <dbReference type="SAM" id="MobiDB-lite"/>
    </source>
</evidence>